<accession>A0ABU6H459</accession>
<evidence type="ECO:0000313" key="2">
    <source>
        <dbReference type="Proteomes" id="UP001341297"/>
    </source>
</evidence>
<comment type="caution">
    <text evidence="1">The sequence shown here is derived from an EMBL/GenBank/DDBJ whole genome shotgun (WGS) entry which is preliminary data.</text>
</comment>
<reference evidence="1 2" key="1">
    <citation type="submission" date="2023-03" db="EMBL/GenBank/DDBJ databases">
        <title>Agriculturally important microbes genome sequencing.</title>
        <authorList>
            <person name="Dunlap C."/>
        </authorList>
    </citation>
    <scope>NUCLEOTIDE SEQUENCE [LARGE SCALE GENOMIC DNA]</scope>
    <source>
        <strain evidence="1 2">CBP-3203</strain>
    </source>
</reference>
<sequence>MHGLSCLPTLDAWPFTPNGKVDLKAIPEADRNAAAEPDYVPPAIELEEKIAAI</sequence>
<keyword evidence="2" id="KW-1185">Reference proteome</keyword>
<organism evidence="1 2">
    <name type="scientific">Bacillus glycinifermentans</name>
    <dbReference type="NCBI Taxonomy" id="1664069"/>
    <lineage>
        <taxon>Bacteria</taxon>
        <taxon>Bacillati</taxon>
        <taxon>Bacillota</taxon>
        <taxon>Bacilli</taxon>
        <taxon>Bacillales</taxon>
        <taxon>Bacillaceae</taxon>
        <taxon>Bacillus</taxon>
    </lineage>
</organism>
<dbReference type="EMBL" id="JARRTL010000008">
    <property type="protein sequence ID" value="MEC0484806.1"/>
    <property type="molecule type" value="Genomic_DNA"/>
</dbReference>
<name>A0ABU6H459_9BACI</name>
<protein>
    <submittedName>
        <fullName evidence="1">Uncharacterized protein</fullName>
    </submittedName>
</protein>
<dbReference type="SUPFAM" id="SSF56801">
    <property type="entry name" value="Acetyl-CoA synthetase-like"/>
    <property type="match status" value="1"/>
</dbReference>
<proteinExistence type="predicted"/>
<dbReference type="Proteomes" id="UP001341297">
    <property type="component" value="Unassembled WGS sequence"/>
</dbReference>
<evidence type="ECO:0000313" key="1">
    <source>
        <dbReference type="EMBL" id="MEC0484806.1"/>
    </source>
</evidence>
<gene>
    <name evidence="1" type="ORF">P8828_08070</name>
</gene>
<dbReference type="RefSeq" id="WP_156183622.1">
    <property type="nucleotide sequence ID" value="NZ_JAQCPU010000001.1"/>
</dbReference>